<organism evidence="1 2">
    <name type="scientific">Camellia lanceoleosa</name>
    <dbReference type="NCBI Taxonomy" id="1840588"/>
    <lineage>
        <taxon>Eukaryota</taxon>
        <taxon>Viridiplantae</taxon>
        <taxon>Streptophyta</taxon>
        <taxon>Embryophyta</taxon>
        <taxon>Tracheophyta</taxon>
        <taxon>Spermatophyta</taxon>
        <taxon>Magnoliopsida</taxon>
        <taxon>eudicotyledons</taxon>
        <taxon>Gunneridae</taxon>
        <taxon>Pentapetalae</taxon>
        <taxon>asterids</taxon>
        <taxon>Ericales</taxon>
        <taxon>Theaceae</taxon>
        <taxon>Camellia</taxon>
    </lineage>
</organism>
<comment type="caution">
    <text evidence="1">The sequence shown here is derived from an EMBL/GenBank/DDBJ whole genome shotgun (WGS) entry which is preliminary data.</text>
</comment>
<evidence type="ECO:0000313" key="1">
    <source>
        <dbReference type="EMBL" id="KAI8000889.1"/>
    </source>
</evidence>
<name>A0ACC0GJ76_9ERIC</name>
<protein>
    <submittedName>
        <fullName evidence="1">F-box/LRR-repeat protein</fullName>
    </submittedName>
</protein>
<gene>
    <name evidence="1" type="ORF">LOK49_LG09G00596</name>
</gene>
<proteinExistence type="predicted"/>
<keyword evidence="2" id="KW-1185">Reference proteome</keyword>
<dbReference type="Proteomes" id="UP001060215">
    <property type="component" value="Chromosome 8"/>
</dbReference>
<dbReference type="EMBL" id="CM045765">
    <property type="protein sequence ID" value="KAI8000889.1"/>
    <property type="molecule type" value="Genomic_DNA"/>
</dbReference>
<evidence type="ECO:0000313" key="2">
    <source>
        <dbReference type="Proteomes" id="UP001060215"/>
    </source>
</evidence>
<accession>A0ACC0GJ76</accession>
<reference evidence="1 2" key="1">
    <citation type="journal article" date="2022" name="Plant J.">
        <title>Chromosome-level genome of Camellia lanceoleosa provides a valuable resource for understanding genome evolution and self-incompatibility.</title>
        <authorList>
            <person name="Gong W."/>
            <person name="Xiao S."/>
            <person name="Wang L."/>
            <person name="Liao Z."/>
            <person name="Chang Y."/>
            <person name="Mo W."/>
            <person name="Hu G."/>
            <person name="Li W."/>
            <person name="Zhao G."/>
            <person name="Zhu H."/>
            <person name="Hu X."/>
            <person name="Ji K."/>
            <person name="Xiang X."/>
            <person name="Song Q."/>
            <person name="Yuan D."/>
            <person name="Jin S."/>
            <person name="Zhang L."/>
        </authorList>
    </citation>
    <scope>NUCLEOTIDE SEQUENCE [LARGE SCALE GENOMIC DNA]</scope>
    <source>
        <strain evidence="1">SQ_2022a</strain>
    </source>
</reference>
<sequence length="617" mass="70396">MSFLSSSFSSSQLFSDGEYSAEAMKDEEPDDSDHDIFCFGHIKDEEQVRSNDFEEEEEEEEVEQEKSNDLEGTEGDEGEEKEEEEEEEEEEEAVGEGEEEEEEEGEEEEEEEEEEEAEGEGGGGEEEEVVEEVAAEELPPPLTPPKRPRNQSLDRISTLPDKVLLHILSFVPAKEAVRTRALSKRWEYLCTSLSTLVFENFDFEEIKIRNFVTFVNHTLLLCKCSNIKKLVLDFRYKHCFATDINLWIRFAAHNNVEHLYLRLGFSRVETDGYRLPQHLFTNSSLTNLSVLNCVVAPNGYVSWTSLKRLSLEYVKLRDELIAKVFSGCPVLEFLELNSFTGINHLNIDSVSVKKVVIQHSVVGRNDESVLEISAPNLQSLELLGTFHRRKCRLVNVSSLVEANLSLTFDETCGRDSEDDNLKQWNQLKELLEGVQHVKELQLGTWCIQVLSIAEVKGLPSPMSSCKHLTLYTYVKKWNIPGIESMLRSSPNLETLVVDMSSVYHERSYDFDGESYWKSHKRIVKCWTMQVKTIKIVGFWDVREGFALSLVQFLLENAKVLEKMVIKTGNSVGIRSDLLQSQQSSQSSDAATSTLKSSLVKSSSPLHQDSRRKQLLRK</sequence>